<accession>A0A0W0YJ61</accession>
<protein>
    <submittedName>
        <fullName evidence="1">Uncharacterized protein</fullName>
    </submittedName>
</protein>
<reference evidence="1 2" key="1">
    <citation type="submission" date="2015-11" db="EMBL/GenBank/DDBJ databases">
        <title>Genomic analysis of 38 Legionella species identifies large and diverse effector repertoires.</title>
        <authorList>
            <person name="Burstein D."/>
            <person name="Amaro F."/>
            <person name="Zusman T."/>
            <person name="Lifshitz Z."/>
            <person name="Cohen O."/>
            <person name="Gilbert J.A."/>
            <person name="Pupko T."/>
            <person name="Shuman H.A."/>
            <person name="Segal G."/>
        </authorList>
    </citation>
    <scope>NUCLEOTIDE SEQUENCE [LARGE SCALE GENOMIC DNA]</scope>
    <source>
        <strain evidence="1 2">Mt.St.Helens-4</strain>
    </source>
</reference>
<dbReference type="AlphaFoldDB" id="A0A0W0YJ61"/>
<dbReference type="Proteomes" id="UP000054621">
    <property type="component" value="Unassembled WGS sequence"/>
</dbReference>
<proteinExistence type="predicted"/>
<organism evidence="1 2">
    <name type="scientific">Legionella sainthelensi</name>
    <dbReference type="NCBI Taxonomy" id="28087"/>
    <lineage>
        <taxon>Bacteria</taxon>
        <taxon>Pseudomonadati</taxon>
        <taxon>Pseudomonadota</taxon>
        <taxon>Gammaproteobacteria</taxon>
        <taxon>Legionellales</taxon>
        <taxon>Legionellaceae</taxon>
        <taxon>Legionella</taxon>
    </lineage>
</organism>
<evidence type="ECO:0000313" key="2">
    <source>
        <dbReference type="Proteomes" id="UP000054621"/>
    </source>
</evidence>
<sequence>MRETIAPLFNKDMTDLSDEAKTALGYNYPILHNICPNEDPRQMINPLLQAVGSLYGQVVATGLSAKKEAINNSKELSEEEKKQSTFNLNKTYNEKVSCQMNKHCPFLTKELILGQEPEKLSEEEITKKITSLKDSLNEALQTVKNYHAELYARLGYTIYPKTDETIMEPNNIYLNLKKIDGSKQECEYSILKSGNEILQGTIPDEIGINREDDLKDSRLETKKVAILRQLIDFGSINSIDDQLANNIIRLQEAKTVIERQIGKCQTYLDKFASFKEESRDIYDAYLRQAKLDLEDSCKKINQTVTDNLLHVNQEPHVKKIGEKILNILINFLTLGIKGYKSEATIQAEKRVALPETLKSITATHLMKERLQEIRTQQPMSSLLNQEEHSDVQEPLDMGLMMSIG</sequence>
<comment type="caution">
    <text evidence="1">The sequence shown here is derived from an EMBL/GenBank/DDBJ whole genome shotgun (WGS) entry which is preliminary data.</text>
</comment>
<dbReference type="EMBL" id="LNYV01000029">
    <property type="protein sequence ID" value="KTD56859.1"/>
    <property type="molecule type" value="Genomic_DNA"/>
</dbReference>
<evidence type="ECO:0000313" key="1">
    <source>
        <dbReference type="EMBL" id="KTD56859.1"/>
    </source>
</evidence>
<gene>
    <name evidence="1" type="ORF">Lsai_1836</name>
</gene>
<name>A0A0W0YJ61_9GAMM</name>
<dbReference type="PATRIC" id="fig|28087.4.peg.1967"/>